<organism evidence="1 2">
    <name type="scientific">Tetraparma gracilis</name>
    <dbReference type="NCBI Taxonomy" id="2962635"/>
    <lineage>
        <taxon>Eukaryota</taxon>
        <taxon>Sar</taxon>
        <taxon>Stramenopiles</taxon>
        <taxon>Ochrophyta</taxon>
        <taxon>Bolidophyceae</taxon>
        <taxon>Parmales</taxon>
        <taxon>Triparmaceae</taxon>
        <taxon>Tetraparma</taxon>
    </lineage>
</organism>
<gene>
    <name evidence="1" type="ORF">TeGR_g3881</name>
</gene>
<evidence type="ECO:0008006" key="3">
    <source>
        <dbReference type="Google" id="ProtNLM"/>
    </source>
</evidence>
<evidence type="ECO:0000313" key="2">
    <source>
        <dbReference type="Proteomes" id="UP001165060"/>
    </source>
</evidence>
<feature type="non-terminal residue" evidence="1">
    <location>
        <position position="1"/>
    </location>
</feature>
<name>A0ABQ6MWK0_9STRA</name>
<dbReference type="Gene3D" id="3.90.1200.10">
    <property type="match status" value="1"/>
</dbReference>
<evidence type="ECO:0000313" key="1">
    <source>
        <dbReference type="EMBL" id="GMI34045.1"/>
    </source>
</evidence>
<dbReference type="InterPro" id="IPR011009">
    <property type="entry name" value="Kinase-like_dom_sf"/>
</dbReference>
<dbReference type="SUPFAM" id="SSF56112">
    <property type="entry name" value="Protein kinase-like (PK-like)"/>
    <property type="match status" value="1"/>
</dbReference>
<reference evidence="1 2" key="1">
    <citation type="journal article" date="2023" name="Commun. Biol.">
        <title>Genome analysis of Parmales, the sister group of diatoms, reveals the evolutionary specialization of diatoms from phago-mixotrophs to photoautotrophs.</title>
        <authorList>
            <person name="Ban H."/>
            <person name="Sato S."/>
            <person name="Yoshikawa S."/>
            <person name="Yamada K."/>
            <person name="Nakamura Y."/>
            <person name="Ichinomiya M."/>
            <person name="Sato N."/>
            <person name="Blanc-Mathieu R."/>
            <person name="Endo H."/>
            <person name="Kuwata A."/>
            <person name="Ogata H."/>
        </authorList>
    </citation>
    <scope>NUCLEOTIDE SEQUENCE [LARGE SCALE GENOMIC DNA]</scope>
</reference>
<sequence length="408" mass="44824">YKGKAPLTISLIQPALPSLQIETITKETPIPLPAPNPPSPSEVVVARLEVSDVRDNTMKFVSKRSKQKGSRDLTLTEKALDLSGRHNECAFYLHYSSAFSHLSGEGVLVPRCWSIKAPSVVVRTAEEVGKMAANDLAKFTTFTLLLSDLKATVQFMRVPGRYLDYYQTVSALLYLAKFHSCHWESKDEGGTLWEFGGHGFDEAAARCRPSESTSSFPALLGERLGGDLGKAVRDKVVRGIAGGRKWRTVVHGAVSMDNLLVVPYTDEQKEMAEFFPDLAIVGFKASGRGYGVLDVAGLLCRCVEPALLTHEQREEEFLGIYFEQLGKSLREARKPPLPPGYKWEDCAKGYDLAVLDLCADIHAREGAEGGSEYAVWKCGAVVDALERKVGGSTEPTLGQWKSIIDRDL</sequence>
<dbReference type="Proteomes" id="UP001165060">
    <property type="component" value="Unassembled WGS sequence"/>
</dbReference>
<comment type="caution">
    <text evidence="1">The sequence shown here is derived from an EMBL/GenBank/DDBJ whole genome shotgun (WGS) entry which is preliminary data.</text>
</comment>
<protein>
    <recommendedName>
        <fullName evidence="3">Aminoglycoside phosphotransferase domain-containing protein</fullName>
    </recommendedName>
</protein>
<keyword evidence="2" id="KW-1185">Reference proteome</keyword>
<dbReference type="EMBL" id="BRYB01004606">
    <property type="protein sequence ID" value="GMI34045.1"/>
    <property type="molecule type" value="Genomic_DNA"/>
</dbReference>
<accession>A0ABQ6MWK0</accession>
<proteinExistence type="predicted"/>